<dbReference type="Proteomes" id="UP000034037">
    <property type="component" value="Chromosome"/>
</dbReference>
<proteinExistence type="predicted"/>
<keyword evidence="2" id="KW-1185">Reference proteome</keyword>
<sequence>MTDLVTASVYIENLHLFIGHRIWSKPESMGHATYGYHPLVDVITEETGDRYYPIRIKAVIEYEGEHHEVNTPQACTVQNIKKDQCTSSDYDGKKWWRWNPPAHQLAIF</sequence>
<evidence type="ECO:0000313" key="1">
    <source>
        <dbReference type="EMBL" id="AKF28216.1"/>
    </source>
</evidence>
<accession>A0A0F6Z6G7</accession>
<reference evidence="1 2" key="1">
    <citation type="submission" date="2015-04" db="EMBL/GenBank/DDBJ databases">
        <title>Complete Genome Sequence of Brevibacterium flavum ATCC 15168.</title>
        <authorList>
            <person name="Ahn J."/>
            <person name="Park G."/>
            <person name="Jeon W."/>
            <person name="Jang Y."/>
            <person name="Jang M."/>
            <person name="Lee H."/>
            <person name="Lee H."/>
        </authorList>
    </citation>
    <scope>NUCLEOTIDE SEQUENCE [LARGE SCALE GENOMIC DNA]</scope>
    <source>
        <strain evidence="1 2">ATCC 15168</strain>
    </source>
</reference>
<dbReference type="HOGENOM" id="CLU_2191993_0_0_11"/>
<dbReference type="PATRIC" id="fig|92706.3.peg.2512"/>
<protein>
    <submittedName>
        <fullName evidence="1">Uncharacterized protein</fullName>
    </submittedName>
</protein>
<dbReference type="RefSeq" id="WP_003859137.1">
    <property type="nucleotide sequence ID" value="NZ_CP011309.1"/>
</dbReference>
<organism evidence="1 2">
    <name type="scientific">[Brevibacterium] flavum</name>
    <dbReference type="NCBI Taxonomy" id="92706"/>
    <lineage>
        <taxon>Bacteria</taxon>
        <taxon>Bacillati</taxon>
        <taxon>Actinomycetota</taxon>
        <taxon>Actinomycetes</taxon>
        <taxon>Mycobacteriales</taxon>
        <taxon>Corynebacteriaceae</taxon>
        <taxon>Corynebacterium</taxon>
    </lineage>
</organism>
<gene>
    <name evidence="1" type="ORF">YH66_12005</name>
</gene>
<name>A0A0F6Z6G7_9CORY</name>
<dbReference type="EMBL" id="CP011309">
    <property type="protein sequence ID" value="AKF28216.1"/>
    <property type="molecule type" value="Genomic_DNA"/>
</dbReference>
<evidence type="ECO:0000313" key="2">
    <source>
        <dbReference type="Proteomes" id="UP000034037"/>
    </source>
</evidence>
<dbReference type="AlphaFoldDB" id="A0A0F6Z6G7"/>